<name>A0A556TJJ5_BAGYA</name>
<evidence type="ECO:0000256" key="3">
    <source>
        <dbReference type="SAM" id="MobiDB-lite"/>
    </source>
</evidence>
<dbReference type="PANTHER" id="PTHR45653">
    <property type="entry name" value="DEDICATOR OF CYTOKINESIS"/>
    <property type="match status" value="1"/>
</dbReference>
<dbReference type="InterPro" id="IPR046773">
    <property type="entry name" value="DOCKER_Lobe_C"/>
</dbReference>
<evidence type="ECO:0000313" key="6">
    <source>
        <dbReference type="Proteomes" id="UP000319801"/>
    </source>
</evidence>
<dbReference type="GO" id="GO:0007264">
    <property type="term" value="P:small GTPase-mediated signal transduction"/>
    <property type="evidence" value="ECO:0007669"/>
    <property type="project" value="InterPro"/>
</dbReference>
<dbReference type="GO" id="GO:0005886">
    <property type="term" value="C:plasma membrane"/>
    <property type="evidence" value="ECO:0007669"/>
    <property type="project" value="TreeGrafter"/>
</dbReference>
<dbReference type="AlphaFoldDB" id="A0A556TJJ5"/>
<feature type="region of interest" description="Disordered" evidence="3">
    <location>
        <begin position="821"/>
        <end position="840"/>
    </location>
</feature>
<feature type="compositionally biased region" description="Polar residues" evidence="3">
    <location>
        <begin position="704"/>
        <end position="728"/>
    </location>
</feature>
<feature type="compositionally biased region" description="Pro residues" evidence="3">
    <location>
        <begin position="892"/>
        <end position="917"/>
    </location>
</feature>
<organism evidence="5 6">
    <name type="scientific">Bagarius yarrelli</name>
    <name type="common">Goonch</name>
    <name type="synonym">Bagrus yarrelli</name>
    <dbReference type="NCBI Taxonomy" id="175774"/>
    <lineage>
        <taxon>Eukaryota</taxon>
        <taxon>Metazoa</taxon>
        <taxon>Chordata</taxon>
        <taxon>Craniata</taxon>
        <taxon>Vertebrata</taxon>
        <taxon>Euteleostomi</taxon>
        <taxon>Actinopterygii</taxon>
        <taxon>Neopterygii</taxon>
        <taxon>Teleostei</taxon>
        <taxon>Ostariophysi</taxon>
        <taxon>Siluriformes</taxon>
        <taxon>Sisoridae</taxon>
        <taxon>Sisorinae</taxon>
        <taxon>Bagarius</taxon>
    </lineage>
</organism>
<protein>
    <submittedName>
        <fullName evidence="5">Dedicator of cytokinesis protein 1</fullName>
    </submittedName>
</protein>
<dbReference type="GO" id="GO:0007520">
    <property type="term" value="P:myoblast fusion"/>
    <property type="evidence" value="ECO:0007669"/>
    <property type="project" value="TreeGrafter"/>
</dbReference>
<dbReference type="Pfam" id="PF23554">
    <property type="entry name" value="TPR_DOCK"/>
    <property type="match status" value="1"/>
</dbReference>
<dbReference type="Gene3D" id="1.20.58.740">
    <property type="match status" value="1"/>
</dbReference>
<sequence length="931" mass="108317">MTATLRQMDDYHYSHLINTFGKMRTDVVDFLMETFIMFKDLIGKNVYPTDWVIMNMMQNKVFLRAINQYAAVLNKKFLDQTNFELQLWNNYFHLAVAFLTQESLQLENFSSDKRAKIFQKYQDMRRQIGFEIRDMWYNLGPHKIKFIPEMVGPILEMTLVPEIELRKATIPIFFDMMQCEFHFTRSFQRFENEIITKLDHEVEGGRGDEQYKILFQKILLEHCRKHKYLAKSGENFVSLVVRLLERLLDYRTIMHDESKENRMSCTVNVLNFYKEIEREEMYIRYLYKLCDLHKECDNYTEAAYTLLLHAKLLKWSEEACAAHLTQRDGYQANTQGQLKEQLYQEIINYFDKGKMWEEAIILGKELAEQYENEMFDFEQMSALLRKQAQFYENIVKVIRPKPDYFAVGYYGLGFPSFLRNKMFIYRGKEYERREDFEARLLTQFPNAEKMKTTTAPSDDLRLSSSQYIQCFTVKPILELPPKFRNKPVCEQIVSFYTINEVIKFQYSRPVRKGEKDPDNEFANMWIERTTYVTAYKLPGILRWFEVLSVSTEEISPLENAVETMQLTNEKINNMVQRHLGDPNLPINPLSMLLNGIVDPAVMGGFANYEKAFFTDKYIQEHPEDQEKIDKLKDLIAWQIPYLAEGVRIHGEKVTEALRPFHERLEACFKQLKEKVEKQYGAKSLPPMTDERSGTRPRSMVRSFTMPSSQRPLSVASVTSLSSDNSPSRPGSDGFALEPLLPKKQHFKSQDKLDRDEPERDRKEKKKEKRNSKHQEIFDKELKATDIPMQPAEAVILSETISPLRPQRPKSQVLNLLGEKRLSVSPGPSAPQNTSTLPPPITPRVKLAFSMLSTSNLELNGTGYGETPPPLPIKSSMGDYGNLMENPELASPTTPPPLHQRHLPPPLPSKTPPPPPPKATRKQTSIDSGIVQ</sequence>
<feature type="compositionally biased region" description="Polar residues" evidence="3">
    <location>
        <begin position="921"/>
        <end position="931"/>
    </location>
</feature>
<keyword evidence="1" id="KW-0344">Guanine-nucleotide releasing factor</keyword>
<accession>A0A556TJJ5</accession>
<dbReference type="InterPro" id="IPR056372">
    <property type="entry name" value="TPR_DOCK"/>
</dbReference>
<comment type="caution">
    <text evidence="5">The sequence shown here is derived from an EMBL/GenBank/DDBJ whole genome shotgun (WGS) entry which is preliminary data.</text>
</comment>
<comment type="similarity">
    <text evidence="2">Belongs to the DOCK family.</text>
</comment>
<dbReference type="FunFam" id="1.20.58.740:FF:000004">
    <property type="entry name" value="Dedicator of cytokinesis protein 1"/>
    <property type="match status" value="1"/>
</dbReference>
<dbReference type="InterPro" id="IPR043162">
    <property type="entry name" value="DOCK_C_lobe_C"/>
</dbReference>
<gene>
    <name evidence="5" type="ORF">Baya_0891</name>
</gene>
<dbReference type="Gene3D" id="1.25.40.410">
    <property type="match status" value="1"/>
</dbReference>
<dbReference type="InterPro" id="IPR043161">
    <property type="entry name" value="DOCK_C_lobe_A"/>
</dbReference>
<dbReference type="InterPro" id="IPR027357">
    <property type="entry name" value="DOCKER_dom"/>
</dbReference>
<dbReference type="Proteomes" id="UP000319801">
    <property type="component" value="Unassembled WGS sequence"/>
</dbReference>
<evidence type="ECO:0000313" key="5">
    <source>
        <dbReference type="EMBL" id="TSK14908.1"/>
    </source>
</evidence>
<dbReference type="Pfam" id="PF20422">
    <property type="entry name" value="DHR-2_Lobe_B"/>
    <property type="match status" value="1"/>
</dbReference>
<evidence type="ECO:0000259" key="4">
    <source>
        <dbReference type="PROSITE" id="PS51651"/>
    </source>
</evidence>
<feature type="compositionally biased region" description="Basic residues" evidence="3">
    <location>
        <begin position="762"/>
        <end position="771"/>
    </location>
</feature>
<reference evidence="5 6" key="1">
    <citation type="journal article" date="2019" name="Genome Biol. Evol.">
        <title>Whole-Genome Sequencing of the Giant Devil Catfish, Bagarius yarrelli.</title>
        <authorList>
            <person name="Jiang W."/>
            <person name="Lv Y."/>
            <person name="Cheng L."/>
            <person name="Yang K."/>
            <person name="Chao B."/>
            <person name="Wang X."/>
            <person name="Li Y."/>
            <person name="Pan X."/>
            <person name="You X."/>
            <person name="Zhang Y."/>
            <person name="Yang J."/>
            <person name="Li J."/>
            <person name="Zhang X."/>
            <person name="Liu S."/>
            <person name="Sun C."/>
            <person name="Yang J."/>
            <person name="Shi Q."/>
        </authorList>
    </citation>
    <scope>NUCLEOTIDE SEQUENCE [LARGE SCALE GENOMIC DNA]</scope>
    <source>
        <strain evidence="5">JWS20170419001</strain>
        <tissue evidence="5">Muscle</tissue>
    </source>
</reference>
<dbReference type="PROSITE" id="PS51651">
    <property type="entry name" value="DOCKER"/>
    <property type="match status" value="1"/>
</dbReference>
<dbReference type="EMBL" id="VCAZ01000002">
    <property type="protein sequence ID" value="TSK14908.1"/>
    <property type="molecule type" value="Genomic_DNA"/>
</dbReference>
<feature type="domain" description="DOCKER" evidence="4">
    <location>
        <begin position="273"/>
        <end position="684"/>
    </location>
</feature>
<dbReference type="PANTHER" id="PTHR45653:SF1">
    <property type="entry name" value="DEDICATOR OF CYTOKINESIS PROTEIN 1"/>
    <property type="match status" value="1"/>
</dbReference>
<dbReference type="InterPro" id="IPR046769">
    <property type="entry name" value="DOCKER_Lobe_A"/>
</dbReference>
<keyword evidence="6" id="KW-1185">Reference proteome</keyword>
<dbReference type="GO" id="GO:0005085">
    <property type="term" value="F:guanyl-nucleotide exchange factor activity"/>
    <property type="evidence" value="ECO:0007669"/>
    <property type="project" value="UniProtKB-KW"/>
</dbReference>
<dbReference type="Pfam" id="PF20421">
    <property type="entry name" value="DHR-2_Lobe_C"/>
    <property type="match status" value="1"/>
</dbReference>
<evidence type="ECO:0000256" key="2">
    <source>
        <dbReference type="PROSITE-ProRule" id="PRU00984"/>
    </source>
</evidence>
<dbReference type="FunFam" id="1.25.40.410:FF:000004">
    <property type="entry name" value="Dedicator of cytokinesis protein 1"/>
    <property type="match status" value="1"/>
</dbReference>
<feature type="region of interest" description="Disordered" evidence="3">
    <location>
        <begin position="679"/>
        <end position="780"/>
    </location>
</feature>
<dbReference type="GO" id="GO:0016477">
    <property type="term" value="P:cell migration"/>
    <property type="evidence" value="ECO:0007669"/>
    <property type="project" value="TreeGrafter"/>
</dbReference>
<evidence type="ECO:0000256" key="1">
    <source>
        <dbReference type="ARBA" id="ARBA00022658"/>
    </source>
</evidence>
<feature type="region of interest" description="Disordered" evidence="3">
    <location>
        <begin position="859"/>
        <end position="931"/>
    </location>
</feature>
<dbReference type="InterPro" id="IPR026791">
    <property type="entry name" value="DOCK"/>
</dbReference>
<dbReference type="GO" id="GO:0031267">
    <property type="term" value="F:small GTPase binding"/>
    <property type="evidence" value="ECO:0007669"/>
    <property type="project" value="TreeGrafter"/>
</dbReference>
<dbReference type="Pfam" id="PF06920">
    <property type="entry name" value="DHR-2_Lobe_A"/>
    <property type="match status" value="1"/>
</dbReference>
<dbReference type="InterPro" id="IPR046770">
    <property type="entry name" value="DOCKER_Lobe_B"/>
</dbReference>
<dbReference type="GO" id="GO:0005737">
    <property type="term" value="C:cytoplasm"/>
    <property type="evidence" value="ECO:0007669"/>
    <property type="project" value="TreeGrafter"/>
</dbReference>
<feature type="compositionally biased region" description="Basic and acidic residues" evidence="3">
    <location>
        <begin position="747"/>
        <end position="761"/>
    </location>
</feature>
<proteinExistence type="inferred from homology"/>
<dbReference type="OrthoDB" id="18896at2759"/>